<reference evidence="1 2" key="1">
    <citation type="submission" date="2023-09" db="EMBL/GenBank/DDBJ databases">
        <title>The genome sequence of Streptomyces anthocyanicus.</title>
        <authorList>
            <person name="Mo P."/>
        </authorList>
    </citation>
    <scope>NUCLEOTIDE SEQUENCE [LARGE SCALE GENOMIC DNA]</scope>
    <source>
        <strain evidence="1 2">JCM 4387</strain>
    </source>
</reference>
<evidence type="ECO:0008006" key="3">
    <source>
        <dbReference type="Google" id="ProtNLM"/>
    </source>
</evidence>
<protein>
    <recommendedName>
        <fullName evidence="3">AP2/ERF domain-containing protein</fullName>
    </recommendedName>
</protein>
<organism evidence="1 2">
    <name type="scientific">Streptomyces violaceus</name>
    <name type="common">Streptomyces venezuelae</name>
    <dbReference type="NCBI Taxonomy" id="1936"/>
    <lineage>
        <taxon>Bacteria</taxon>
        <taxon>Bacillati</taxon>
        <taxon>Actinomycetota</taxon>
        <taxon>Actinomycetes</taxon>
        <taxon>Kitasatosporales</taxon>
        <taxon>Streptomycetaceae</taxon>
        <taxon>Streptomyces</taxon>
    </lineage>
</organism>
<name>A0ABY9TZQ3_STRVL</name>
<keyword evidence="2" id="KW-1185">Reference proteome</keyword>
<proteinExistence type="predicted"/>
<sequence length="51" mass="5695">MPQWRGAAGGRWRVRYAEHGTVRGEAVALREAFDLAATGRTPAAAERCRRR</sequence>
<accession>A0ABY9TZQ3</accession>
<dbReference type="EMBL" id="CP134213">
    <property type="protein sequence ID" value="WND15864.1"/>
    <property type="molecule type" value="Genomic_DNA"/>
</dbReference>
<evidence type="ECO:0000313" key="2">
    <source>
        <dbReference type="Proteomes" id="UP001249394"/>
    </source>
</evidence>
<evidence type="ECO:0000313" key="1">
    <source>
        <dbReference type="EMBL" id="WND15864.1"/>
    </source>
</evidence>
<dbReference type="Proteomes" id="UP001249394">
    <property type="component" value="Chromosome"/>
</dbReference>
<gene>
    <name evidence="1" type="ORF">RI060_00035</name>
</gene>